<dbReference type="EMBL" id="CP118988">
    <property type="protein sequence ID" value="WED77843.1"/>
    <property type="molecule type" value="Genomic_DNA"/>
</dbReference>
<reference evidence="1" key="1">
    <citation type="submission" date="2023-02" db="EMBL/GenBank/DDBJ databases">
        <title>The sequence of Aeromonas allosaccharophila K520.</title>
        <authorList>
            <person name="Luo X."/>
        </authorList>
    </citation>
    <scope>NUCLEOTIDE SEQUENCE</scope>
    <source>
        <strain evidence="1">K520</strain>
    </source>
</reference>
<dbReference type="InterPro" id="IPR027417">
    <property type="entry name" value="P-loop_NTPase"/>
</dbReference>
<organism evidence="1 2">
    <name type="scientific">Aeromonas allosaccharophila</name>
    <dbReference type="NCBI Taxonomy" id="656"/>
    <lineage>
        <taxon>Bacteria</taxon>
        <taxon>Pseudomonadati</taxon>
        <taxon>Pseudomonadota</taxon>
        <taxon>Gammaproteobacteria</taxon>
        <taxon>Aeromonadales</taxon>
        <taxon>Aeromonadaceae</taxon>
        <taxon>Aeromonas</taxon>
    </lineage>
</organism>
<evidence type="ECO:0000313" key="2">
    <source>
        <dbReference type="Proteomes" id="UP001213721"/>
    </source>
</evidence>
<keyword evidence="1" id="KW-0067">ATP-binding</keyword>
<dbReference type="SUPFAM" id="SSF52540">
    <property type="entry name" value="P-loop containing nucleoside triphosphate hydrolases"/>
    <property type="match status" value="1"/>
</dbReference>
<keyword evidence="1" id="KW-0347">Helicase</keyword>
<dbReference type="AlphaFoldDB" id="A0AAX3P0A8"/>
<evidence type="ECO:0000313" key="1">
    <source>
        <dbReference type="EMBL" id="WED77843.1"/>
    </source>
</evidence>
<keyword evidence="1" id="KW-0547">Nucleotide-binding</keyword>
<gene>
    <name evidence="1" type="ORF">PYU98_06355</name>
</gene>
<dbReference type="RefSeq" id="WP_275057686.1">
    <property type="nucleotide sequence ID" value="NZ_CP118988.1"/>
</dbReference>
<name>A0AAX3P0A8_9GAMM</name>
<accession>A0AAX3P0A8</accession>
<protein>
    <submittedName>
        <fullName evidence="1">DEAD/DEAH box helicase family protein</fullName>
    </submittedName>
</protein>
<dbReference type="Proteomes" id="UP001213721">
    <property type="component" value="Chromosome"/>
</dbReference>
<keyword evidence="1" id="KW-0378">Hydrolase</keyword>
<dbReference type="GO" id="GO:0004386">
    <property type="term" value="F:helicase activity"/>
    <property type="evidence" value="ECO:0007669"/>
    <property type="project" value="UniProtKB-KW"/>
</dbReference>
<dbReference type="Gene3D" id="3.40.50.300">
    <property type="entry name" value="P-loop containing nucleotide triphosphate hydrolases"/>
    <property type="match status" value="1"/>
</dbReference>
<proteinExistence type="predicted"/>
<sequence length="668" mass="75132">MTAKADSLRQKVNAILTGKKLHDHQRIAAQKTFDALSGNVRAVITAAEMQAGKSGVALALCCLQRLSLTDEEICDRTKLKDTLYLVTMPDVALLEQAEKDLTDAKNVVVSNFIRFDQDLERSFKGNPPKLILIDECHYGSNAAAIRYCKVFDYLEKENKDCKVVFISATPFGALYAAETEYDVAKHEEEIAKHNHRDKEAIEAAEAAEEAARNSILRRDFNTKLVFHRTSNEYYGVREMLRCNKVTGLDSDSRNILDDSPAKEKLLSLLEQHEGAGWVLVRVPPGAAMEAKNGFIQAGFADQNVHILGKDLSGVPEDQLTTIERFKKEFDECIDFDEKLIAITVAGCRAGINFGQDMKQRLIATWDSTLTSVAAVVQANIGRACGYHDNREAHHFTSLNAAQAYGAILDYLDKNTSEHAASDFDGLKEFFEDVCQEFNVNGLDVGLTVKNKRRRPIGDVETYMTDSYVAVPAKLLDPDYDFTQHTEDKLILQAIALLREELLRDSGPSVKSSRAMRGAKKNWVKAHWVNGDSYDNKEKARKEGTMKERTLNFTQKVAQQEPIEFNTIVMPGSGEYTEQKLVTATIFSIYNMSRRNNVSKWVMTEDDVHEMCDHFGIEHDDTMFVLYKRGEYNAEASRMKAAANELPENETIIHDESQFSEQQRNVSVS</sequence>